<organism evidence="1 2">
    <name type="scientific">Oryza sativa subsp. japonica</name>
    <name type="common">Rice</name>
    <dbReference type="NCBI Taxonomy" id="39947"/>
    <lineage>
        <taxon>Eukaryota</taxon>
        <taxon>Viridiplantae</taxon>
        <taxon>Streptophyta</taxon>
        <taxon>Embryophyta</taxon>
        <taxon>Tracheophyta</taxon>
        <taxon>Spermatophyta</taxon>
        <taxon>Magnoliopsida</taxon>
        <taxon>Liliopsida</taxon>
        <taxon>Poales</taxon>
        <taxon>Poaceae</taxon>
        <taxon>BOP clade</taxon>
        <taxon>Oryzoideae</taxon>
        <taxon>Oryzeae</taxon>
        <taxon>Oryzinae</taxon>
        <taxon>Oryza</taxon>
        <taxon>Oryza sativa</taxon>
    </lineage>
</organism>
<evidence type="ECO:0000313" key="2">
    <source>
        <dbReference type="Proteomes" id="UP000059680"/>
    </source>
</evidence>
<reference evidence="2" key="1">
    <citation type="journal article" date="2005" name="Nature">
        <title>The map-based sequence of the rice genome.</title>
        <authorList>
            <consortium name="International rice genome sequencing project (IRGSP)"/>
            <person name="Matsumoto T."/>
            <person name="Wu J."/>
            <person name="Kanamori H."/>
            <person name="Katayose Y."/>
            <person name="Fujisawa M."/>
            <person name="Namiki N."/>
            <person name="Mizuno H."/>
            <person name="Yamamoto K."/>
            <person name="Antonio B.A."/>
            <person name="Baba T."/>
            <person name="Sakata K."/>
            <person name="Nagamura Y."/>
            <person name="Aoki H."/>
            <person name="Arikawa K."/>
            <person name="Arita K."/>
            <person name="Bito T."/>
            <person name="Chiden Y."/>
            <person name="Fujitsuka N."/>
            <person name="Fukunaka R."/>
            <person name="Hamada M."/>
            <person name="Harada C."/>
            <person name="Hayashi A."/>
            <person name="Hijishita S."/>
            <person name="Honda M."/>
            <person name="Hosokawa S."/>
            <person name="Ichikawa Y."/>
            <person name="Idonuma A."/>
            <person name="Iijima M."/>
            <person name="Ikeda M."/>
            <person name="Ikeno M."/>
            <person name="Ito K."/>
            <person name="Ito S."/>
            <person name="Ito T."/>
            <person name="Ito Y."/>
            <person name="Ito Y."/>
            <person name="Iwabuchi A."/>
            <person name="Kamiya K."/>
            <person name="Karasawa W."/>
            <person name="Kurita K."/>
            <person name="Katagiri S."/>
            <person name="Kikuta A."/>
            <person name="Kobayashi H."/>
            <person name="Kobayashi N."/>
            <person name="Machita K."/>
            <person name="Maehara T."/>
            <person name="Masukawa M."/>
            <person name="Mizubayashi T."/>
            <person name="Mukai Y."/>
            <person name="Nagasaki H."/>
            <person name="Nagata Y."/>
            <person name="Naito S."/>
            <person name="Nakashima M."/>
            <person name="Nakama Y."/>
            <person name="Nakamichi Y."/>
            <person name="Nakamura M."/>
            <person name="Meguro A."/>
            <person name="Negishi M."/>
            <person name="Ohta I."/>
            <person name="Ohta T."/>
            <person name="Okamoto M."/>
            <person name="Ono N."/>
            <person name="Saji S."/>
            <person name="Sakaguchi M."/>
            <person name="Sakai K."/>
            <person name="Shibata M."/>
            <person name="Shimokawa T."/>
            <person name="Song J."/>
            <person name="Takazaki Y."/>
            <person name="Terasawa K."/>
            <person name="Tsugane M."/>
            <person name="Tsuji K."/>
            <person name="Ueda S."/>
            <person name="Waki K."/>
            <person name="Yamagata H."/>
            <person name="Yamamoto M."/>
            <person name="Yamamoto S."/>
            <person name="Yamane H."/>
            <person name="Yoshiki S."/>
            <person name="Yoshihara R."/>
            <person name="Yukawa K."/>
            <person name="Zhong H."/>
            <person name="Yano M."/>
            <person name="Yuan Q."/>
            <person name="Ouyang S."/>
            <person name="Liu J."/>
            <person name="Jones K.M."/>
            <person name="Gansberger K."/>
            <person name="Moffat K."/>
            <person name="Hill J."/>
            <person name="Bera J."/>
            <person name="Fadrosh D."/>
            <person name="Jin S."/>
            <person name="Johri S."/>
            <person name="Kim M."/>
            <person name="Overton L."/>
            <person name="Reardon M."/>
            <person name="Tsitrin T."/>
            <person name="Vuong H."/>
            <person name="Weaver B."/>
            <person name="Ciecko A."/>
            <person name="Tallon L."/>
            <person name="Jackson J."/>
            <person name="Pai G."/>
            <person name="Aken S.V."/>
            <person name="Utterback T."/>
            <person name="Reidmuller S."/>
            <person name="Feldblyum T."/>
            <person name="Hsiao J."/>
            <person name="Zismann V."/>
            <person name="Iobst S."/>
            <person name="de Vazeille A.R."/>
            <person name="Buell C.R."/>
            <person name="Ying K."/>
            <person name="Li Y."/>
            <person name="Lu T."/>
            <person name="Huang Y."/>
            <person name="Zhao Q."/>
            <person name="Feng Q."/>
            <person name="Zhang L."/>
            <person name="Zhu J."/>
            <person name="Weng Q."/>
            <person name="Mu J."/>
            <person name="Lu Y."/>
            <person name="Fan D."/>
            <person name="Liu Y."/>
            <person name="Guan J."/>
            <person name="Zhang Y."/>
            <person name="Yu S."/>
            <person name="Liu X."/>
            <person name="Zhang Y."/>
            <person name="Hong G."/>
            <person name="Han B."/>
            <person name="Choisne N."/>
            <person name="Demange N."/>
            <person name="Orjeda G."/>
            <person name="Samain S."/>
            <person name="Cattolico L."/>
            <person name="Pelletier E."/>
            <person name="Couloux A."/>
            <person name="Segurens B."/>
            <person name="Wincker P."/>
            <person name="D'Hont A."/>
            <person name="Scarpelli C."/>
            <person name="Weissenbach J."/>
            <person name="Salanoubat M."/>
            <person name="Quetier F."/>
            <person name="Yu Y."/>
            <person name="Kim H.R."/>
            <person name="Rambo T."/>
            <person name="Currie J."/>
            <person name="Collura K."/>
            <person name="Luo M."/>
            <person name="Yang T."/>
            <person name="Ammiraju J.S.S."/>
            <person name="Engler F."/>
            <person name="Soderlund C."/>
            <person name="Wing R.A."/>
            <person name="Palmer L.E."/>
            <person name="de la Bastide M."/>
            <person name="Spiegel L."/>
            <person name="Nascimento L."/>
            <person name="Zutavern T."/>
            <person name="O'Shaughnessy A."/>
            <person name="Dike S."/>
            <person name="Dedhia N."/>
            <person name="Preston R."/>
            <person name="Balija V."/>
            <person name="McCombie W.R."/>
            <person name="Chow T."/>
            <person name="Chen H."/>
            <person name="Chung M."/>
            <person name="Chen C."/>
            <person name="Shaw J."/>
            <person name="Wu H."/>
            <person name="Hsiao K."/>
            <person name="Chao Y."/>
            <person name="Chu M."/>
            <person name="Cheng C."/>
            <person name="Hour A."/>
            <person name="Lee P."/>
            <person name="Lin S."/>
            <person name="Lin Y."/>
            <person name="Liou J."/>
            <person name="Liu S."/>
            <person name="Hsing Y."/>
            <person name="Raghuvanshi S."/>
            <person name="Mohanty A."/>
            <person name="Bharti A.K."/>
            <person name="Gaur A."/>
            <person name="Gupta V."/>
            <person name="Kumar D."/>
            <person name="Ravi V."/>
            <person name="Vij S."/>
            <person name="Kapur A."/>
            <person name="Khurana P."/>
            <person name="Khurana P."/>
            <person name="Khurana J.P."/>
            <person name="Tyagi A.K."/>
            <person name="Gaikwad K."/>
            <person name="Singh A."/>
            <person name="Dalal V."/>
            <person name="Srivastava S."/>
            <person name="Dixit A."/>
            <person name="Pal A.K."/>
            <person name="Ghazi I.A."/>
            <person name="Yadav M."/>
            <person name="Pandit A."/>
            <person name="Bhargava A."/>
            <person name="Sureshbabu K."/>
            <person name="Batra K."/>
            <person name="Sharma T.R."/>
            <person name="Mohapatra T."/>
            <person name="Singh N.K."/>
            <person name="Messing J."/>
            <person name="Nelson A.B."/>
            <person name="Fuks G."/>
            <person name="Kavchok S."/>
            <person name="Keizer G."/>
            <person name="Linton E."/>
            <person name="Llaca V."/>
            <person name="Song R."/>
            <person name="Tanyolac B."/>
            <person name="Young S."/>
            <person name="Ho-Il K."/>
            <person name="Hahn J.H."/>
            <person name="Sangsakoo G."/>
            <person name="Vanavichit A."/>
            <person name="de Mattos Luiz.A.T."/>
            <person name="Zimmer P.D."/>
            <person name="Malone G."/>
            <person name="Dellagostin O."/>
            <person name="de Oliveira A.C."/>
            <person name="Bevan M."/>
            <person name="Bancroft I."/>
            <person name="Minx P."/>
            <person name="Cordum H."/>
            <person name="Wilson R."/>
            <person name="Cheng Z."/>
            <person name="Jin W."/>
            <person name="Jiang J."/>
            <person name="Leong S.A."/>
            <person name="Iwama H."/>
            <person name="Gojobori T."/>
            <person name="Itoh T."/>
            <person name="Niimura Y."/>
            <person name="Fujii Y."/>
            <person name="Habara T."/>
            <person name="Sakai H."/>
            <person name="Sato Y."/>
            <person name="Wilson G."/>
            <person name="Kumar K."/>
            <person name="McCouch S."/>
            <person name="Juretic N."/>
            <person name="Hoen D."/>
            <person name="Wright S."/>
            <person name="Bruskiewich R."/>
            <person name="Bureau T."/>
            <person name="Miyao A."/>
            <person name="Hirochika H."/>
            <person name="Nishikawa T."/>
            <person name="Kadowaki K."/>
            <person name="Sugiura M."/>
            <person name="Burr B."/>
            <person name="Sasaki T."/>
        </authorList>
    </citation>
    <scope>NUCLEOTIDE SEQUENCE [LARGE SCALE GENOMIC DNA]</scope>
    <source>
        <strain evidence="2">cv. Nipponbare</strain>
    </source>
</reference>
<keyword evidence="2" id="KW-1185">Reference proteome</keyword>
<sequence length="75" mass="8423">MRIPTTIKGLRMYPGCRSTGRCKLCIYSGLQIRGNVVCSIINEMDTENLERSFATLMTMATKPDYEQDGDGDIEI</sequence>
<reference evidence="1 2" key="2">
    <citation type="journal article" date="2013" name="Plant Cell Physiol.">
        <title>Rice Annotation Project Database (RAP-DB): an integrative and interactive database for rice genomics.</title>
        <authorList>
            <person name="Sakai H."/>
            <person name="Lee S.S."/>
            <person name="Tanaka T."/>
            <person name="Numa H."/>
            <person name="Kim J."/>
            <person name="Kawahara Y."/>
            <person name="Wakimoto H."/>
            <person name="Yang C.C."/>
            <person name="Iwamoto M."/>
            <person name="Abe T."/>
            <person name="Yamada Y."/>
            <person name="Muto A."/>
            <person name="Inokuchi H."/>
            <person name="Ikemura T."/>
            <person name="Matsumoto T."/>
            <person name="Sasaki T."/>
            <person name="Itoh T."/>
        </authorList>
    </citation>
    <scope>NUCLEOTIDE SEQUENCE [LARGE SCALE GENOMIC DNA]</scope>
    <source>
        <strain evidence="2">cv. Nipponbare</strain>
    </source>
</reference>
<reference evidence="1 2" key="3">
    <citation type="journal article" date="2013" name="Rice">
        <title>Improvement of the Oryza sativa Nipponbare reference genome using next generation sequence and optical map data.</title>
        <authorList>
            <person name="Kawahara Y."/>
            <person name="de la Bastide M."/>
            <person name="Hamilton J.P."/>
            <person name="Kanamori H."/>
            <person name="McCombie W.R."/>
            <person name="Ouyang S."/>
            <person name="Schwartz D.C."/>
            <person name="Tanaka T."/>
            <person name="Wu J."/>
            <person name="Zhou S."/>
            <person name="Childs K.L."/>
            <person name="Davidson R.M."/>
            <person name="Lin H."/>
            <person name="Quesada-Ocampo L."/>
            <person name="Vaillancourt B."/>
            <person name="Sakai H."/>
            <person name="Lee S.S."/>
            <person name="Kim J."/>
            <person name="Numa H."/>
            <person name="Itoh T."/>
            <person name="Buell C.R."/>
            <person name="Matsumoto T."/>
        </authorList>
    </citation>
    <scope>NUCLEOTIDE SEQUENCE [LARGE SCALE GENOMIC DNA]</scope>
    <source>
        <strain evidence="2">cv. Nipponbare</strain>
    </source>
</reference>
<evidence type="ECO:0000313" key="1">
    <source>
        <dbReference type="EMBL" id="BAT05365.1"/>
    </source>
</evidence>
<name>A0A0P0XFP2_ORYSJ</name>
<accession>A0A0P0XFP2</accession>
<dbReference type="PaxDb" id="39947-A0A0P0XFP2"/>
<dbReference type="Proteomes" id="UP000059680">
    <property type="component" value="Chromosome 8"/>
</dbReference>
<dbReference type="EMBL" id="AP014964">
    <property type="protein sequence ID" value="BAT05365.1"/>
    <property type="molecule type" value="Genomic_DNA"/>
</dbReference>
<dbReference type="InParanoid" id="A0A0P0XFP2"/>
<proteinExistence type="predicted"/>
<gene>
    <name evidence="1" type="ordered locus">Os08g0405275</name>
    <name evidence="1" type="ORF">OSNPB_080405275</name>
</gene>
<protein>
    <submittedName>
        <fullName evidence="1">Os08g0405275 protein</fullName>
    </submittedName>
</protein>
<dbReference type="AlphaFoldDB" id="A0A0P0XFP2"/>